<organism evidence="2">
    <name type="scientific">Cacopsylla melanoneura</name>
    <dbReference type="NCBI Taxonomy" id="428564"/>
    <lineage>
        <taxon>Eukaryota</taxon>
        <taxon>Metazoa</taxon>
        <taxon>Ecdysozoa</taxon>
        <taxon>Arthropoda</taxon>
        <taxon>Hexapoda</taxon>
        <taxon>Insecta</taxon>
        <taxon>Pterygota</taxon>
        <taxon>Neoptera</taxon>
        <taxon>Paraneoptera</taxon>
        <taxon>Hemiptera</taxon>
        <taxon>Sternorrhyncha</taxon>
        <taxon>Psylloidea</taxon>
        <taxon>Psyllidae</taxon>
        <taxon>Psyllinae</taxon>
        <taxon>Cacopsylla</taxon>
    </lineage>
</organism>
<protein>
    <submittedName>
        <fullName evidence="2">Uncharacterized protein</fullName>
    </submittedName>
</protein>
<proteinExistence type="predicted"/>
<feature type="region of interest" description="Disordered" evidence="1">
    <location>
        <begin position="17"/>
        <end position="81"/>
    </location>
</feature>
<evidence type="ECO:0000313" key="2">
    <source>
        <dbReference type="EMBL" id="CAG6614081.1"/>
    </source>
</evidence>
<reference evidence="2" key="1">
    <citation type="submission" date="2021-05" db="EMBL/GenBank/DDBJ databases">
        <authorList>
            <person name="Alioto T."/>
            <person name="Alioto T."/>
            <person name="Gomez Garrido J."/>
        </authorList>
    </citation>
    <scope>NUCLEOTIDE SEQUENCE</scope>
</reference>
<feature type="compositionally biased region" description="Basic and acidic residues" evidence="1">
    <location>
        <begin position="17"/>
        <end position="27"/>
    </location>
</feature>
<evidence type="ECO:0000256" key="1">
    <source>
        <dbReference type="SAM" id="MobiDB-lite"/>
    </source>
</evidence>
<name>A0A8D8LS16_9HEMI</name>
<sequence length="104" mass="12160">MWCILVDLMETREMLSLQDENKNKTETETNPAETRIQKIQTPPSQRLRPNRQEAPRTKNLPNPNKTAATKTKRKTHNSRKKIVLLTAHLFNQKPHHSKIQLSLK</sequence>
<feature type="compositionally biased region" description="Basic residues" evidence="1">
    <location>
        <begin position="70"/>
        <end position="81"/>
    </location>
</feature>
<dbReference type="EMBL" id="HBUF01029311">
    <property type="protein sequence ID" value="CAG6614084.1"/>
    <property type="molecule type" value="Transcribed_RNA"/>
</dbReference>
<accession>A0A8D8LS16</accession>
<dbReference type="EMBL" id="HBUF01029309">
    <property type="protein sequence ID" value="CAG6614078.1"/>
    <property type="molecule type" value="Transcribed_RNA"/>
</dbReference>
<dbReference type="EMBL" id="HBUF01029312">
    <property type="protein sequence ID" value="CAG6614087.1"/>
    <property type="molecule type" value="Transcribed_RNA"/>
</dbReference>
<feature type="compositionally biased region" description="Polar residues" evidence="1">
    <location>
        <begin position="28"/>
        <end position="44"/>
    </location>
</feature>
<dbReference type="EMBL" id="HBUF01029310">
    <property type="protein sequence ID" value="CAG6614081.1"/>
    <property type="molecule type" value="Transcribed_RNA"/>
</dbReference>
<dbReference type="AlphaFoldDB" id="A0A8D8LS16"/>